<dbReference type="SUPFAM" id="SSF52540">
    <property type="entry name" value="P-loop containing nucleoside triphosphate hydrolases"/>
    <property type="match status" value="1"/>
</dbReference>
<dbReference type="PANTHER" id="PTHR43581">
    <property type="entry name" value="ATP/GTP PHOSPHATASE"/>
    <property type="match status" value="1"/>
</dbReference>
<keyword evidence="4" id="KW-1185">Reference proteome</keyword>
<dbReference type="Gene3D" id="3.40.50.300">
    <property type="entry name" value="P-loop containing nucleotide triphosphate hydrolases"/>
    <property type="match status" value="2"/>
</dbReference>
<comment type="caution">
    <text evidence="3">The sequence shown here is derived from an EMBL/GenBank/DDBJ whole genome shotgun (WGS) entry which is preliminary data.</text>
</comment>
<dbReference type="Proteomes" id="UP000292423">
    <property type="component" value="Unassembled WGS sequence"/>
</dbReference>
<evidence type="ECO:0000259" key="2">
    <source>
        <dbReference type="Pfam" id="PF13476"/>
    </source>
</evidence>
<dbReference type="InterPro" id="IPR027417">
    <property type="entry name" value="P-loop_NTPase"/>
</dbReference>
<feature type="domain" description="ATPase AAA-type core" evidence="1">
    <location>
        <begin position="228"/>
        <end position="294"/>
    </location>
</feature>
<dbReference type="GO" id="GO:0016887">
    <property type="term" value="F:ATP hydrolysis activity"/>
    <property type="evidence" value="ECO:0007669"/>
    <property type="project" value="InterPro"/>
</dbReference>
<dbReference type="GO" id="GO:0005524">
    <property type="term" value="F:ATP binding"/>
    <property type="evidence" value="ECO:0007669"/>
    <property type="project" value="InterPro"/>
</dbReference>
<organism evidence="3 4">
    <name type="scientific">Fluviicoccus keumensis</name>
    <dbReference type="NCBI Taxonomy" id="1435465"/>
    <lineage>
        <taxon>Bacteria</taxon>
        <taxon>Pseudomonadati</taxon>
        <taxon>Pseudomonadota</taxon>
        <taxon>Gammaproteobacteria</taxon>
        <taxon>Moraxellales</taxon>
        <taxon>Moraxellaceae</taxon>
        <taxon>Fluviicoccus</taxon>
    </lineage>
</organism>
<dbReference type="GO" id="GO:0006302">
    <property type="term" value="P:double-strand break repair"/>
    <property type="evidence" value="ECO:0007669"/>
    <property type="project" value="InterPro"/>
</dbReference>
<protein>
    <submittedName>
        <fullName evidence="3">AAA15 family ATPase/GTPase</fullName>
    </submittedName>
</protein>
<dbReference type="PANTHER" id="PTHR43581:SF2">
    <property type="entry name" value="EXCINUCLEASE ATPASE SUBUNIT"/>
    <property type="match status" value="1"/>
</dbReference>
<dbReference type="OrthoDB" id="5959617at2"/>
<accession>A0A4Q7ZCY2</accession>
<dbReference type="EMBL" id="SHKX01000010">
    <property type="protein sequence ID" value="RZU48074.1"/>
    <property type="molecule type" value="Genomic_DNA"/>
</dbReference>
<reference evidence="3 4" key="1">
    <citation type="submission" date="2019-02" db="EMBL/GenBank/DDBJ databases">
        <title>Genomic Encyclopedia of Type Strains, Phase IV (KMG-IV): sequencing the most valuable type-strain genomes for metagenomic binning, comparative biology and taxonomic classification.</title>
        <authorList>
            <person name="Goeker M."/>
        </authorList>
    </citation>
    <scope>NUCLEOTIDE SEQUENCE [LARGE SCALE GENOMIC DNA]</scope>
    <source>
        <strain evidence="3 4">DSM 105135</strain>
    </source>
</reference>
<dbReference type="InterPro" id="IPR051396">
    <property type="entry name" value="Bact_Antivir_Def_Nuclease"/>
</dbReference>
<dbReference type="InterPro" id="IPR003959">
    <property type="entry name" value="ATPase_AAA_core"/>
</dbReference>
<proteinExistence type="predicted"/>
<evidence type="ECO:0000313" key="3">
    <source>
        <dbReference type="EMBL" id="RZU48074.1"/>
    </source>
</evidence>
<evidence type="ECO:0000259" key="1">
    <source>
        <dbReference type="Pfam" id="PF13304"/>
    </source>
</evidence>
<dbReference type="Pfam" id="PF13304">
    <property type="entry name" value="AAA_21"/>
    <property type="match status" value="1"/>
</dbReference>
<feature type="domain" description="Rad50/SbcC-type AAA" evidence="2">
    <location>
        <begin position="36"/>
        <end position="109"/>
    </location>
</feature>
<dbReference type="InterPro" id="IPR038729">
    <property type="entry name" value="Rad50/SbcC_AAA"/>
</dbReference>
<dbReference type="AlphaFoldDB" id="A0A4Q7ZCY2"/>
<evidence type="ECO:0000313" key="4">
    <source>
        <dbReference type="Proteomes" id="UP000292423"/>
    </source>
</evidence>
<name>A0A4Q7ZCY2_9GAMM</name>
<gene>
    <name evidence="3" type="ORF">EV700_1046</name>
</gene>
<sequence length="521" mass="59005">MKYRESQKDKKLRLRFTSDFSHAYLRRITLTEGELRGINSLDIRFDFPITAIAGKNGAGKSTILALACCAYHNKKDGFKLPKRKLSYYTFSDFFFQHPEEVPPGGIEIKYGIAHDNWRKTEASPNPVGIRYQRRWKSKGGKWNDYGDRVRKNVVFLGIERIVPHSERSQSRSYSRVFKDTKSKGWEDKVKDAVGYVLGKSYENFRYLEHSRYNLPIVQVGAAIYSGFNMGAGENALFEIFSTIYSCGDGALLVMDEVELGLHAEAQRKFIHRLKEVCLETNTQVICTTHSKEIFDCLPYDARFFVECVNGKTKITDSISSEFAFSKMAAIAGKELDIYVEDEVAKALLQSALPATIRSRITITVIGSATALARQLAALYIRGEERPVLAIFDGDQKSKEPENLGHAKKMAENVDEGFSEWFQAHIAYLPGETWPESWIVQKSTEFIEAICKVTSADQDVMADVLEYGLQAGKHNEFFEISKNLGLDRHTCLQLFTLCVCQNCPDETSTIISRIEDILKQNG</sequence>
<dbReference type="Pfam" id="PF13476">
    <property type="entry name" value="AAA_23"/>
    <property type="match status" value="1"/>
</dbReference>